<accession>A0ABT4QY63</accession>
<name>A0ABT4QY63_9HYPH</name>
<reference evidence="3" key="1">
    <citation type="submission" date="2022-11" db="EMBL/GenBank/DDBJ databases">
        <authorList>
            <person name="Coimbra C."/>
        </authorList>
    </citation>
    <scope>NUCLEOTIDE SEQUENCE</scope>
    <source>
        <strain evidence="3">Jales19</strain>
    </source>
</reference>
<dbReference type="Proteomes" id="UP001152178">
    <property type="component" value="Unassembled WGS sequence"/>
</dbReference>
<keyword evidence="4" id="KW-1185">Reference proteome</keyword>
<keyword evidence="2" id="KW-1133">Transmembrane helix</keyword>
<proteinExistence type="predicted"/>
<gene>
    <name evidence="3" type="ORF">OOJ09_20225</name>
</gene>
<organism evidence="3 4">
    <name type="scientific">Mesorhizobium qingshengii</name>
    <dbReference type="NCBI Taxonomy" id="1165689"/>
    <lineage>
        <taxon>Bacteria</taxon>
        <taxon>Pseudomonadati</taxon>
        <taxon>Pseudomonadota</taxon>
        <taxon>Alphaproteobacteria</taxon>
        <taxon>Hyphomicrobiales</taxon>
        <taxon>Phyllobacteriaceae</taxon>
        <taxon>Mesorhizobium</taxon>
    </lineage>
</organism>
<dbReference type="RefSeq" id="WP_269906878.1">
    <property type="nucleotide sequence ID" value="NZ_JAPFQA010000009.1"/>
</dbReference>
<evidence type="ECO:0000256" key="1">
    <source>
        <dbReference type="SAM" id="MobiDB-lite"/>
    </source>
</evidence>
<keyword evidence="2" id="KW-0472">Membrane</keyword>
<feature type="transmembrane region" description="Helical" evidence="2">
    <location>
        <begin position="6"/>
        <end position="27"/>
    </location>
</feature>
<sequence length="58" mass="6506">MPTDSSTITVLVLDVFAFLAVLAYASFESRHRLRGQRPAPIKTHLDEKPRQNSVKPKA</sequence>
<dbReference type="EMBL" id="JAPFQA010000009">
    <property type="protein sequence ID" value="MCZ8546521.1"/>
    <property type="molecule type" value="Genomic_DNA"/>
</dbReference>
<feature type="region of interest" description="Disordered" evidence="1">
    <location>
        <begin position="31"/>
        <end position="58"/>
    </location>
</feature>
<protein>
    <submittedName>
        <fullName evidence="3">Uncharacterized protein</fullName>
    </submittedName>
</protein>
<evidence type="ECO:0000313" key="3">
    <source>
        <dbReference type="EMBL" id="MCZ8546521.1"/>
    </source>
</evidence>
<comment type="caution">
    <text evidence="3">The sequence shown here is derived from an EMBL/GenBank/DDBJ whole genome shotgun (WGS) entry which is preliminary data.</text>
</comment>
<keyword evidence="2" id="KW-0812">Transmembrane</keyword>
<evidence type="ECO:0000313" key="4">
    <source>
        <dbReference type="Proteomes" id="UP001152178"/>
    </source>
</evidence>
<evidence type="ECO:0000256" key="2">
    <source>
        <dbReference type="SAM" id="Phobius"/>
    </source>
</evidence>